<dbReference type="InterPro" id="IPR000477">
    <property type="entry name" value="RT_dom"/>
</dbReference>
<evidence type="ECO:0000259" key="1">
    <source>
        <dbReference type="PROSITE" id="PS50878"/>
    </source>
</evidence>
<dbReference type="PANTHER" id="PTHR33050">
    <property type="entry name" value="REVERSE TRANSCRIPTASE DOMAIN-CONTAINING PROTEIN"/>
    <property type="match status" value="1"/>
</dbReference>
<dbReference type="InterPro" id="IPR052055">
    <property type="entry name" value="Hepadnavirus_pol/RT"/>
</dbReference>
<dbReference type="PROSITE" id="PS50878">
    <property type="entry name" value="RT_POL"/>
    <property type="match status" value="1"/>
</dbReference>
<evidence type="ECO:0000313" key="2">
    <source>
        <dbReference type="EMBL" id="GFS18346.1"/>
    </source>
</evidence>
<organism evidence="2 3">
    <name type="scientific">Elysia marginata</name>
    <dbReference type="NCBI Taxonomy" id="1093978"/>
    <lineage>
        <taxon>Eukaryota</taxon>
        <taxon>Metazoa</taxon>
        <taxon>Spiralia</taxon>
        <taxon>Lophotrochozoa</taxon>
        <taxon>Mollusca</taxon>
        <taxon>Gastropoda</taxon>
        <taxon>Heterobranchia</taxon>
        <taxon>Euthyneura</taxon>
        <taxon>Panpulmonata</taxon>
        <taxon>Sacoglossa</taxon>
        <taxon>Placobranchoidea</taxon>
        <taxon>Plakobranchidae</taxon>
        <taxon>Elysia</taxon>
    </lineage>
</organism>
<keyword evidence="2" id="KW-0548">Nucleotidyltransferase</keyword>
<dbReference type="InterPro" id="IPR043502">
    <property type="entry name" value="DNA/RNA_pol_sf"/>
</dbReference>
<feature type="domain" description="Reverse transcriptase" evidence="1">
    <location>
        <begin position="1"/>
        <end position="58"/>
    </location>
</feature>
<protein>
    <submittedName>
        <fullName evidence="2">Reverse transcriptase</fullName>
    </submittedName>
</protein>
<sequence>MQIMMYIDDALIAHDSFASCVIATDQSLSLMKKLGFLFSEDKSNLISRHQINFLGFTLNSINMSLQPADEKVIAIKNQIKVILRESHMSIRDLAEITGKLNALTPGNRYGTVFCKRLEIQKNAFLKESLGNYDSTVCITSEMQEELEWWRDHADKFPVLLSPHPPPVNINTDASKSGWGGVYDGVTTGGLWFKEEQALHINCLELKAALLSKSIRYE</sequence>
<dbReference type="InterPro" id="IPR043128">
    <property type="entry name" value="Rev_trsase/Diguanyl_cyclase"/>
</dbReference>
<comment type="caution">
    <text evidence="2">The sequence shown here is derived from an EMBL/GenBank/DDBJ whole genome shotgun (WGS) entry which is preliminary data.</text>
</comment>
<reference evidence="2 3" key="1">
    <citation type="journal article" date="2021" name="Elife">
        <title>Chloroplast acquisition without the gene transfer in kleptoplastic sea slugs, Plakobranchus ocellatus.</title>
        <authorList>
            <person name="Maeda T."/>
            <person name="Takahashi S."/>
            <person name="Yoshida T."/>
            <person name="Shimamura S."/>
            <person name="Takaki Y."/>
            <person name="Nagai Y."/>
            <person name="Toyoda A."/>
            <person name="Suzuki Y."/>
            <person name="Arimoto A."/>
            <person name="Ishii H."/>
            <person name="Satoh N."/>
            <person name="Nishiyama T."/>
            <person name="Hasebe M."/>
            <person name="Maruyama T."/>
            <person name="Minagawa J."/>
            <person name="Obokata J."/>
            <person name="Shigenobu S."/>
        </authorList>
    </citation>
    <scope>NUCLEOTIDE SEQUENCE [LARGE SCALE GENOMIC DNA]</scope>
</reference>
<dbReference type="AlphaFoldDB" id="A0AAV4J7G0"/>
<accession>A0AAV4J7G0</accession>
<name>A0AAV4J7G0_9GAST</name>
<dbReference type="PANTHER" id="PTHR33050:SF7">
    <property type="entry name" value="RIBONUCLEASE H"/>
    <property type="match status" value="1"/>
</dbReference>
<keyword evidence="2" id="KW-0808">Transferase</keyword>
<dbReference type="GO" id="GO:0003964">
    <property type="term" value="F:RNA-directed DNA polymerase activity"/>
    <property type="evidence" value="ECO:0007669"/>
    <property type="project" value="UniProtKB-KW"/>
</dbReference>
<dbReference type="Proteomes" id="UP000762676">
    <property type="component" value="Unassembled WGS sequence"/>
</dbReference>
<dbReference type="SUPFAM" id="SSF56672">
    <property type="entry name" value="DNA/RNA polymerases"/>
    <property type="match status" value="1"/>
</dbReference>
<proteinExistence type="predicted"/>
<gene>
    <name evidence="2" type="ORF">ElyMa_001519800</name>
</gene>
<dbReference type="EMBL" id="BMAT01002989">
    <property type="protein sequence ID" value="GFS18346.1"/>
    <property type="molecule type" value="Genomic_DNA"/>
</dbReference>
<evidence type="ECO:0000313" key="3">
    <source>
        <dbReference type="Proteomes" id="UP000762676"/>
    </source>
</evidence>
<keyword evidence="3" id="KW-1185">Reference proteome</keyword>
<dbReference type="Gene3D" id="3.30.70.270">
    <property type="match status" value="1"/>
</dbReference>
<keyword evidence="2" id="KW-0695">RNA-directed DNA polymerase</keyword>